<organism evidence="2 3">
    <name type="scientific">Microbulbifer thermotolerans</name>
    <dbReference type="NCBI Taxonomy" id="252514"/>
    <lineage>
        <taxon>Bacteria</taxon>
        <taxon>Pseudomonadati</taxon>
        <taxon>Pseudomonadota</taxon>
        <taxon>Gammaproteobacteria</taxon>
        <taxon>Cellvibrionales</taxon>
        <taxon>Microbulbiferaceae</taxon>
        <taxon>Microbulbifer</taxon>
    </lineage>
</organism>
<keyword evidence="1" id="KW-0812">Transmembrane</keyword>
<evidence type="ECO:0000256" key="1">
    <source>
        <dbReference type="SAM" id="Phobius"/>
    </source>
</evidence>
<sequence>MHERPSSLFIIIRINIPVLGNLLLCVSYFSDNTKVLSQNMGFDRNLQSNIDQLNQVSVLLKKTVTKSHLSIK</sequence>
<dbReference type="Proteomes" id="UP000076077">
    <property type="component" value="Chromosome"/>
</dbReference>
<name>A0A143HKC4_MICTH</name>
<reference evidence="3" key="1">
    <citation type="submission" date="2016-03" db="EMBL/GenBank/DDBJ databases">
        <authorList>
            <person name="Lee Y.-S."/>
            <person name="Choi Y.-L."/>
        </authorList>
    </citation>
    <scope>NUCLEOTIDE SEQUENCE [LARGE SCALE GENOMIC DNA]</scope>
    <source>
        <strain evidence="3">DAU221</strain>
    </source>
</reference>
<dbReference type="KEGG" id="mthd:A3224_04545"/>
<dbReference type="EMBL" id="CP014864">
    <property type="protein sequence ID" value="AMX01951.1"/>
    <property type="molecule type" value="Genomic_DNA"/>
</dbReference>
<evidence type="ECO:0000313" key="3">
    <source>
        <dbReference type="Proteomes" id="UP000076077"/>
    </source>
</evidence>
<dbReference type="AlphaFoldDB" id="A0A143HKC4"/>
<keyword evidence="3" id="KW-1185">Reference proteome</keyword>
<proteinExistence type="predicted"/>
<protein>
    <submittedName>
        <fullName evidence="2">Uncharacterized protein</fullName>
    </submittedName>
</protein>
<keyword evidence="1" id="KW-0472">Membrane</keyword>
<accession>A0A143HKC4</accession>
<keyword evidence="1" id="KW-1133">Transmembrane helix</keyword>
<feature type="transmembrane region" description="Helical" evidence="1">
    <location>
        <begin position="6"/>
        <end position="30"/>
    </location>
</feature>
<evidence type="ECO:0000313" key="2">
    <source>
        <dbReference type="EMBL" id="AMX01951.1"/>
    </source>
</evidence>
<gene>
    <name evidence="2" type="ORF">A3224_04545</name>
</gene>